<dbReference type="AlphaFoldDB" id="A0A6A5YXH6"/>
<dbReference type="InterPro" id="IPR003959">
    <property type="entry name" value="ATPase_AAA_core"/>
</dbReference>
<dbReference type="SMART" id="SM00382">
    <property type="entry name" value="AAA"/>
    <property type="match status" value="1"/>
</dbReference>
<dbReference type="PANTHER" id="PTHR46411:SF2">
    <property type="entry name" value="AAA+ ATPASE DOMAIN-CONTAINING PROTEIN"/>
    <property type="match status" value="1"/>
</dbReference>
<proteinExistence type="predicted"/>
<dbReference type="Gene3D" id="3.40.50.300">
    <property type="entry name" value="P-loop containing nucleotide triphosphate hydrolases"/>
    <property type="match status" value="1"/>
</dbReference>
<dbReference type="InterPro" id="IPR003593">
    <property type="entry name" value="AAA+_ATPase"/>
</dbReference>
<sequence length="315" mass="35764">MTQVEMDQEEPPDEAFLYLVPLQTKGFNLRTKKWLDLNMDQVHSVVWNKKAFDTLVLDRKTKELITALVSKQISATKSTDVIAGKGNGLILLLHGGPGTGKTLTAEGVAEIAKKPLYRVTCGDVGTKAEDVENYLESVLHLGKIWDCVVLLDEAEVFLERRSLDDLQRNALVSVFLRVIEYHEGILILTSNRVGTFDEAFRSRIQIAVHYPPLRAYQRLQIWKNFIDRLESFKDGAVDVDDLRDHLEDLQKVEFNGRQIRNAITTARQYAEWKGQVMNYDHLTTALEVAGKFDAYSEKLRGGLTDDQIAEEEGIR</sequence>
<keyword evidence="3" id="KW-1185">Reference proteome</keyword>
<keyword evidence="2" id="KW-0378">Hydrolase</keyword>
<evidence type="ECO:0000313" key="2">
    <source>
        <dbReference type="EMBL" id="KAF2111865.1"/>
    </source>
</evidence>
<name>A0A6A5YXH6_9PLEO</name>
<dbReference type="Proteomes" id="UP000799770">
    <property type="component" value="Unassembled WGS sequence"/>
</dbReference>
<dbReference type="Pfam" id="PF00004">
    <property type="entry name" value="AAA"/>
    <property type="match status" value="1"/>
</dbReference>
<dbReference type="InterPro" id="IPR027417">
    <property type="entry name" value="P-loop_NTPase"/>
</dbReference>
<dbReference type="PANTHER" id="PTHR46411">
    <property type="entry name" value="FAMILY ATPASE, PUTATIVE-RELATED"/>
    <property type="match status" value="1"/>
</dbReference>
<dbReference type="EMBL" id="ML977333">
    <property type="protein sequence ID" value="KAF2111865.1"/>
    <property type="molecule type" value="Genomic_DNA"/>
</dbReference>
<gene>
    <name evidence="2" type="ORF">BDV96DRAFT_499157</name>
</gene>
<dbReference type="Pfam" id="PF23232">
    <property type="entry name" value="AAA_lid_13"/>
    <property type="match status" value="1"/>
</dbReference>
<dbReference type="GO" id="GO:0016887">
    <property type="term" value="F:ATP hydrolysis activity"/>
    <property type="evidence" value="ECO:0007669"/>
    <property type="project" value="InterPro"/>
</dbReference>
<dbReference type="InterPro" id="IPR056599">
    <property type="entry name" value="AAA_lid_fung"/>
</dbReference>
<evidence type="ECO:0000313" key="3">
    <source>
        <dbReference type="Proteomes" id="UP000799770"/>
    </source>
</evidence>
<dbReference type="OrthoDB" id="10042665at2759"/>
<organism evidence="2 3">
    <name type="scientific">Lophiotrema nucula</name>
    <dbReference type="NCBI Taxonomy" id="690887"/>
    <lineage>
        <taxon>Eukaryota</taxon>
        <taxon>Fungi</taxon>
        <taxon>Dikarya</taxon>
        <taxon>Ascomycota</taxon>
        <taxon>Pezizomycotina</taxon>
        <taxon>Dothideomycetes</taxon>
        <taxon>Pleosporomycetidae</taxon>
        <taxon>Pleosporales</taxon>
        <taxon>Lophiotremataceae</taxon>
        <taxon>Lophiotrema</taxon>
    </lineage>
</organism>
<evidence type="ECO:0000259" key="1">
    <source>
        <dbReference type="SMART" id="SM00382"/>
    </source>
</evidence>
<feature type="domain" description="AAA+ ATPase" evidence="1">
    <location>
        <begin position="87"/>
        <end position="214"/>
    </location>
</feature>
<accession>A0A6A5YXH6</accession>
<dbReference type="SUPFAM" id="SSF52540">
    <property type="entry name" value="P-loop containing nucleoside triphosphate hydrolases"/>
    <property type="match status" value="1"/>
</dbReference>
<reference evidence="2" key="1">
    <citation type="journal article" date="2020" name="Stud. Mycol.">
        <title>101 Dothideomycetes genomes: a test case for predicting lifestyles and emergence of pathogens.</title>
        <authorList>
            <person name="Haridas S."/>
            <person name="Albert R."/>
            <person name="Binder M."/>
            <person name="Bloem J."/>
            <person name="Labutti K."/>
            <person name="Salamov A."/>
            <person name="Andreopoulos B."/>
            <person name="Baker S."/>
            <person name="Barry K."/>
            <person name="Bills G."/>
            <person name="Bluhm B."/>
            <person name="Cannon C."/>
            <person name="Castanera R."/>
            <person name="Culley D."/>
            <person name="Daum C."/>
            <person name="Ezra D."/>
            <person name="Gonzalez J."/>
            <person name="Henrissat B."/>
            <person name="Kuo A."/>
            <person name="Liang C."/>
            <person name="Lipzen A."/>
            <person name="Lutzoni F."/>
            <person name="Magnuson J."/>
            <person name="Mondo S."/>
            <person name="Nolan M."/>
            <person name="Ohm R."/>
            <person name="Pangilinan J."/>
            <person name="Park H.-J."/>
            <person name="Ramirez L."/>
            <person name="Alfaro M."/>
            <person name="Sun H."/>
            <person name="Tritt A."/>
            <person name="Yoshinaga Y."/>
            <person name="Zwiers L.-H."/>
            <person name="Turgeon B."/>
            <person name="Goodwin S."/>
            <person name="Spatafora J."/>
            <person name="Crous P."/>
            <person name="Grigoriev I."/>
        </authorList>
    </citation>
    <scope>NUCLEOTIDE SEQUENCE</scope>
    <source>
        <strain evidence="2">CBS 627.86</strain>
    </source>
</reference>
<dbReference type="GO" id="GO:0005524">
    <property type="term" value="F:ATP binding"/>
    <property type="evidence" value="ECO:0007669"/>
    <property type="project" value="InterPro"/>
</dbReference>
<protein>
    <submittedName>
        <fullName evidence="2">P-loop containing nucleoside triphosphate hydrolase protein</fullName>
    </submittedName>
</protein>